<feature type="region of interest" description="Disordered" evidence="7">
    <location>
        <begin position="213"/>
        <end position="257"/>
    </location>
</feature>
<keyword evidence="3" id="KW-0805">Transcription regulation</keyword>
<evidence type="ECO:0000259" key="8">
    <source>
        <dbReference type="Pfam" id="PF13873"/>
    </source>
</evidence>
<keyword evidence="4" id="KW-0804">Transcription</keyword>
<dbReference type="PANTHER" id="PTHR23098">
    <property type="entry name" value="AGAP001331-PA-RELATED"/>
    <property type="match status" value="1"/>
</dbReference>
<reference evidence="9 10" key="1">
    <citation type="journal article" date="2024" name="BMC Genomics">
        <title>De novo assembly and annotation of Popillia japonica's genome with initial clues to its potential as an invasive pest.</title>
        <authorList>
            <person name="Cucini C."/>
            <person name="Boschi S."/>
            <person name="Funari R."/>
            <person name="Cardaioli E."/>
            <person name="Iannotti N."/>
            <person name="Marturano G."/>
            <person name="Paoli F."/>
            <person name="Bruttini M."/>
            <person name="Carapelli A."/>
            <person name="Frati F."/>
            <person name="Nardi F."/>
        </authorList>
    </citation>
    <scope>NUCLEOTIDE SEQUENCE [LARGE SCALE GENOMIC DNA]</scope>
    <source>
        <strain evidence="9">DMR45628</strain>
    </source>
</reference>
<accession>A0AAW1MKF2</accession>
<evidence type="ECO:0000256" key="6">
    <source>
        <dbReference type="SAM" id="Coils"/>
    </source>
</evidence>
<dbReference type="InterPro" id="IPR028002">
    <property type="entry name" value="Myb_DNA-bind_5"/>
</dbReference>
<feature type="domain" description="Myb/SANT-like DNA-binding" evidence="8">
    <location>
        <begin position="7"/>
        <end position="84"/>
    </location>
</feature>
<sequence>MISKKVRGKNFNEQEALDLLSLVANHKKIIENKQTNATTNQEKIHVWKSITEQYNASHPLNTRTLEQLSAKYENLKHRARKYAAQNKQELYSTSGGPAQTVTNENLKHRARKYAAQNKQELYSTSGGPAQTVTNVVLDSVLSIIPKKSVEGELNVFDCDSESQTVLYSTSVDKNNYKVNHDNTENPLIFHDCVIESTPVMINTLSDELSQTTNINDSNNMSQEPSDTNGITPTANTTETPRANKFKPLRKRKKHDSEDVHSILDAKAKLYRTEQINLNHCEKERNMILKIANKFKPLRKRKKHDSEDVHSILDAKAKLYRTKAKLLELECNLKTEEVKNKVLQNQLLEEELLQRKETRLVRLALLQEELEEKKLHNLLLRAEDP</sequence>
<dbReference type="GO" id="GO:0003677">
    <property type="term" value="F:DNA binding"/>
    <property type="evidence" value="ECO:0007669"/>
    <property type="project" value="UniProtKB-KW"/>
</dbReference>
<protein>
    <recommendedName>
        <fullName evidence="2">Regulatory protein zeste</fullName>
    </recommendedName>
</protein>
<evidence type="ECO:0000256" key="5">
    <source>
        <dbReference type="ARBA" id="ARBA00025466"/>
    </source>
</evidence>
<keyword evidence="10" id="KW-1185">Reference proteome</keyword>
<gene>
    <name evidence="9" type="ORF">QE152_g6466</name>
</gene>
<dbReference type="GO" id="GO:0005634">
    <property type="term" value="C:nucleus"/>
    <property type="evidence" value="ECO:0007669"/>
    <property type="project" value="TreeGrafter"/>
</dbReference>
<evidence type="ECO:0000256" key="7">
    <source>
        <dbReference type="SAM" id="MobiDB-lite"/>
    </source>
</evidence>
<evidence type="ECO:0000256" key="2">
    <source>
        <dbReference type="ARBA" id="ARBA00016807"/>
    </source>
</evidence>
<dbReference type="PANTHER" id="PTHR23098:SF16">
    <property type="entry name" value="REGULATORY PROTEIN ZESTE"/>
    <property type="match status" value="1"/>
</dbReference>
<evidence type="ECO:0000256" key="1">
    <source>
        <dbReference type="ARBA" id="ARBA00011764"/>
    </source>
</evidence>
<evidence type="ECO:0000256" key="3">
    <source>
        <dbReference type="ARBA" id="ARBA00023015"/>
    </source>
</evidence>
<comment type="function">
    <text evidence="5">Involved in transvection phenomena (= synapsis-dependent gene expression), where the synaptic pairing of chromosomes carrying genes with which zeste interacts influences the expression of these genes. Zeste binds to DNA and stimulates transcription from a nearby promoter.</text>
</comment>
<organism evidence="9 10">
    <name type="scientific">Popillia japonica</name>
    <name type="common">Japanese beetle</name>
    <dbReference type="NCBI Taxonomy" id="7064"/>
    <lineage>
        <taxon>Eukaryota</taxon>
        <taxon>Metazoa</taxon>
        <taxon>Ecdysozoa</taxon>
        <taxon>Arthropoda</taxon>
        <taxon>Hexapoda</taxon>
        <taxon>Insecta</taxon>
        <taxon>Pterygota</taxon>
        <taxon>Neoptera</taxon>
        <taxon>Endopterygota</taxon>
        <taxon>Coleoptera</taxon>
        <taxon>Polyphaga</taxon>
        <taxon>Scarabaeiformia</taxon>
        <taxon>Scarabaeidae</taxon>
        <taxon>Rutelinae</taxon>
        <taxon>Popillia</taxon>
    </lineage>
</organism>
<evidence type="ECO:0000256" key="4">
    <source>
        <dbReference type="ARBA" id="ARBA00023163"/>
    </source>
</evidence>
<proteinExistence type="predicted"/>
<feature type="compositionally biased region" description="Basic residues" evidence="7">
    <location>
        <begin position="243"/>
        <end position="253"/>
    </location>
</feature>
<evidence type="ECO:0000313" key="9">
    <source>
        <dbReference type="EMBL" id="KAK9746004.1"/>
    </source>
</evidence>
<dbReference type="Proteomes" id="UP001458880">
    <property type="component" value="Unassembled WGS sequence"/>
</dbReference>
<comment type="caution">
    <text evidence="9">The sequence shown here is derived from an EMBL/GenBank/DDBJ whole genome shotgun (WGS) entry which is preliminary data.</text>
</comment>
<dbReference type="Pfam" id="PF13873">
    <property type="entry name" value="Myb_DNA-bind_5"/>
    <property type="match status" value="1"/>
</dbReference>
<feature type="coiled-coil region" evidence="6">
    <location>
        <begin position="325"/>
        <end position="382"/>
    </location>
</feature>
<dbReference type="AlphaFoldDB" id="A0AAW1MKF2"/>
<evidence type="ECO:0000313" key="10">
    <source>
        <dbReference type="Proteomes" id="UP001458880"/>
    </source>
</evidence>
<feature type="compositionally biased region" description="Polar residues" evidence="7">
    <location>
        <begin position="213"/>
        <end position="240"/>
    </location>
</feature>
<keyword evidence="9" id="KW-0238">DNA-binding</keyword>
<name>A0AAW1MKF2_POPJA</name>
<dbReference type="EMBL" id="JASPKY010000043">
    <property type="protein sequence ID" value="KAK9746004.1"/>
    <property type="molecule type" value="Genomic_DNA"/>
</dbReference>
<keyword evidence="6" id="KW-0175">Coiled coil</keyword>
<comment type="subunit">
    <text evidence="1">Self-associates forming complexes of several hundred monomers.</text>
</comment>